<evidence type="ECO:0000313" key="3">
    <source>
        <dbReference type="EMBL" id="KAH8033986.1"/>
    </source>
</evidence>
<evidence type="ECO:0000256" key="2">
    <source>
        <dbReference type="SAM" id="SignalP"/>
    </source>
</evidence>
<gene>
    <name evidence="3" type="ORF">HPB51_018497</name>
</gene>
<feature type="region of interest" description="Disordered" evidence="1">
    <location>
        <begin position="173"/>
        <end position="192"/>
    </location>
</feature>
<accession>A0A9J6EI13</accession>
<evidence type="ECO:0000256" key="1">
    <source>
        <dbReference type="SAM" id="MobiDB-lite"/>
    </source>
</evidence>
<reference evidence="3" key="2">
    <citation type="submission" date="2021-09" db="EMBL/GenBank/DDBJ databases">
        <authorList>
            <person name="Jia N."/>
            <person name="Wang J."/>
            <person name="Shi W."/>
            <person name="Du L."/>
            <person name="Sun Y."/>
            <person name="Zhan W."/>
            <person name="Jiang J."/>
            <person name="Wang Q."/>
            <person name="Zhang B."/>
            <person name="Ji P."/>
            <person name="Sakyi L.B."/>
            <person name="Cui X."/>
            <person name="Yuan T."/>
            <person name="Jiang B."/>
            <person name="Yang W."/>
            <person name="Lam T.T.-Y."/>
            <person name="Chang Q."/>
            <person name="Ding S."/>
            <person name="Wang X."/>
            <person name="Zhu J."/>
            <person name="Ruan X."/>
            <person name="Zhao L."/>
            <person name="Wei J."/>
            <person name="Que T."/>
            <person name="Du C."/>
            <person name="Cheng J."/>
            <person name="Dai P."/>
            <person name="Han X."/>
            <person name="Huang E."/>
            <person name="Gao Y."/>
            <person name="Liu J."/>
            <person name="Shao H."/>
            <person name="Ye R."/>
            <person name="Li L."/>
            <person name="Wei W."/>
            <person name="Wang X."/>
            <person name="Wang C."/>
            <person name="Huo Q."/>
            <person name="Li W."/>
            <person name="Guo W."/>
            <person name="Chen H."/>
            <person name="Chen S."/>
            <person name="Zhou L."/>
            <person name="Zhou L."/>
            <person name="Ni X."/>
            <person name="Tian J."/>
            <person name="Zhou Y."/>
            <person name="Sheng Y."/>
            <person name="Liu T."/>
            <person name="Pan Y."/>
            <person name="Xia L."/>
            <person name="Li J."/>
            <person name="Zhao F."/>
            <person name="Cao W."/>
        </authorList>
    </citation>
    <scope>NUCLEOTIDE SEQUENCE</scope>
    <source>
        <strain evidence="3">Rmic-2018</strain>
        <tissue evidence="3">Larvae</tissue>
    </source>
</reference>
<keyword evidence="2" id="KW-0732">Signal</keyword>
<feature type="region of interest" description="Disordered" evidence="1">
    <location>
        <begin position="132"/>
        <end position="158"/>
    </location>
</feature>
<dbReference type="AlphaFoldDB" id="A0A9J6EI13"/>
<proteinExistence type="predicted"/>
<protein>
    <submittedName>
        <fullName evidence="3">Uncharacterized protein</fullName>
    </submittedName>
</protein>
<feature type="signal peptide" evidence="2">
    <location>
        <begin position="1"/>
        <end position="20"/>
    </location>
</feature>
<evidence type="ECO:0000313" key="4">
    <source>
        <dbReference type="Proteomes" id="UP000821866"/>
    </source>
</evidence>
<dbReference type="Proteomes" id="UP000821866">
    <property type="component" value="Chromosome 2"/>
</dbReference>
<dbReference type="EMBL" id="JABSTU010000004">
    <property type="protein sequence ID" value="KAH8033986.1"/>
    <property type="molecule type" value="Genomic_DNA"/>
</dbReference>
<comment type="caution">
    <text evidence="3">The sequence shown here is derived from an EMBL/GenBank/DDBJ whole genome shotgun (WGS) entry which is preliminary data.</text>
</comment>
<reference evidence="3" key="1">
    <citation type="journal article" date="2020" name="Cell">
        <title>Large-Scale Comparative Analyses of Tick Genomes Elucidate Their Genetic Diversity and Vector Capacities.</title>
        <authorList>
            <consortium name="Tick Genome and Microbiome Consortium (TIGMIC)"/>
            <person name="Jia N."/>
            <person name="Wang J."/>
            <person name="Shi W."/>
            <person name="Du L."/>
            <person name="Sun Y."/>
            <person name="Zhan W."/>
            <person name="Jiang J.F."/>
            <person name="Wang Q."/>
            <person name="Zhang B."/>
            <person name="Ji P."/>
            <person name="Bell-Sakyi L."/>
            <person name="Cui X.M."/>
            <person name="Yuan T.T."/>
            <person name="Jiang B.G."/>
            <person name="Yang W.F."/>
            <person name="Lam T.T."/>
            <person name="Chang Q.C."/>
            <person name="Ding S.J."/>
            <person name="Wang X.J."/>
            <person name="Zhu J.G."/>
            <person name="Ruan X.D."/>
            <person name="Zhao L."/>
            <person name="Wei J.T."/>
            <person name="Ye R.Z."/>
            <person name="Que T.C."/>
            <person name="Du C.H."/>
            <person name="Zhou Y.H."/>
            <person name="Cheng J.X."/>
            <person name="Dai P.F."/>
            <person name="Guo W.B."/>
            <person name="Han X.H."/>
            <person name="Huang E.J."/>
            <person name="Li L.F."/>
            <person name="Wei W."/>
            <person name="Gao Y.C."/>
            <person name="Liu J.Z."/>
            <person name="Shao H.Z."/>
            <person name="Wang X."/>
            <person name="Wang C.C."/>
            <person name="Yang T.C."/>
            <person name="Huo Q.B."/>
            <person name="Li W."/>
            <person name="Chen H.Y."/>
            <person name="Chen S.E."/>
            <person name="Zhou L.G."/>
            <person name="Ni X.B."/>
            <person name="Tian J.H."/>
            <person name="Sheng Y."/>
            <person name="Liu T."/>
            <person name="Pan Y.S."/>
            <person name="Xia L.Y."/>
            <person name="Li J."/>
            <person name="Zhao F."/>
            <person name="Cao W.C."/>
        </authorList>
    </citation>
    <scope>NUCLEOTIDE SEQUENCE</scope>
    <source>
        <strain evidence="3">Rmic-2018</strain>
    </source>
</reference>
<feature type="compositionally biased region" description="Basic and acidic residues" evidence="1">
    <location>
        <begin position="132"/>
        <end position="153"/>
    </location>
</feature>
<keyword evidence="4" id="KW-1185">Reference proteome</keyword>
<organism evidence="3 4">
    <name type="scientific">Rhipicephalus microplus</name>
    <name type="common">Cattle tick</name>
    <name type="synonym">Boophilus microplus</name>
    <dbReference type="NCBI Taxonomy" id="6941"/>
    <lineage>
        <taxon>Eukaryota</taxon>
        <taxon>Metazoa</taxon>
        <taxon>Ecdysozoa</taxon>
        <taxon>Arthropoda</taxon>
        <taxon>Chelicerata</taxon>
        <taxon>Arachnida</taxon>
        <taxon>Acari</taxon>
        <taxon>Parasitiformes</taxon>
        <taxon>Ixodida</taxon>
        <taxon>Ixodoidea</taxon>
        <taxon>Ixodidae</taxon>
        <taxon>Rhipicephalinae</taxon>
        <taxon>Rhipicephalus</taxon>
        <taxon>Boophilus</taxon>
    </lineage>
</organism>
<feature type="chain" id="PRO_5039954197" evidence="2">
    <location>
        <begin position="21"/>
        <end position="217"/>
    </location>
</feature>
<feature type="compositionally biased region" description="Basic and acidic residues" evidence="1">
    <location>
        <begin position="181"/>
        <end position="190"/>
    </location>
</feature>
<sequence length="217" mass="24164">MVRRASVLRIIATLLLITAGHGPGELQSLRMNDAHAAHLLPVHHFTEAVLLTSHSTNTFRHELPSSTTPSACSDLDSAMVAHRALRAIRRDETFPWAIGHGTWPQRHMVNPFVFIAQNDVLCAYRAYRLTEKEQRRSDGDRGSGDGDGRERSRAVNSARPVIHALSERGEFGEPTPCIRVDGTRRDDSPPRRVRLYTGRASPENLFISTQRALVGSM</sequence>
<name>A0A9J6EI13_RHIMP</name>